<name>A0A814CEB4_9BILA</name>
<accession>A0A814CEB4</accession>
<proteinExistence type="predicted"/>
<dbReference type="PROSITE" id="PS50181">
    <property type="entry name" value="FBOX"/>
    <property type="match status" value="1"/>
</dbReference>
<evidence type="ECO:0000313" key="2">
    <source>
        <dbReference type="EMBL" id="CAF0939056.1"/>
    </source>
</evidence>
<dbReference type="InterPro" id="IPR001810">
    <property type="entry name" value="F-box_dom"/>
</dbReference>
<dbReference type="Proteomes" id="UP000663868">
    <property type="component" value="Unassembled WGS sequence"/>
</dbReference>
<gene>
    <name evidence="2" type="ORF">IZO911_LOCUS14324</name>
    <name evidence="3" type="ORF">KXQ929_LOCUS26207</name>
</gene>
<dbReference type="EMBL" id="CAJNOE010000119">
    <property type="protein sequence ID" value="CAF0939056.1"/>
    <property type="molecule type" value="Genomic_DNA"/>
</dbReference>
<dbReference type="Proteomes" id="UP000663860">
    <property type="component" value="Unassembled WGS sequence"/>
</dbReference>
<evidence type="ECO:0000259" key="1">
    <source>
        <dbReference type="PROSITE" id="PS50181"/>
    </source>
</evidence>
<dbReference type="Gene3D" id="3.80.10.10">
    <property type="entry name" value="Ribonuclease Inhibitor"/>
    <property type="match status" value="1"/>
</dbReference>
<protein>
    <recommendedName>
        <fullName evidence="1">F-box domain-containing protein</fullName>
    </recommendedName>
</protein>
<comment type="caution">
    <text evidence="2">The sequence shown here is derived from an EMBL/GenBank/DDBJ whole genome shotgun (WGS) entry which is preliminary data.</text>
</comment>
<feature type="domain" description="F-box" evidence="1">
    <location>
        <begin position="1"/>
        <end position="44"/>
    </location>
</feature>
<reference evidence="2" key="1">
    <citation type="submission" date="2021-02" db="EMBL/GenBank/DDBJ databases">
        <authorList>
            <person name="Nowell W R."/>
        </authorList>
    </citation>
    <scope>NUCLEOTIDE SEQUENCE</scope>
</reference>
<sequence>MLPNELLLNICQYFSARELYRALYPLNYRFRSIVDSMPSLHLTMTNNECHTPVWLAYPRVFKLSIEQVKHIDFRQFSSIRSLKWISPSDAQMRQIHSSIYLFHLCQLSIYNMPNTTATAYLHQCIFSNGFPHLRKCILDHVNTKFLWAQSPSLRAVSIGNLNDSLVFERILLSCPNLTRLDFRVIRRIVTSSSLTHQHINLKRLYLMGNISLQSVDIILACLPCLVYLNVKWTVREHLITYFQHLSNTFNVYLPYLHRFDCEFLYNGHYEDLIKIKSTLEQLHPCFTHHLQITKLSYGRVRIYTT</sequence>
<dbReference type="SUPFAM" id="SSF52058">
    <property type="entry name" value="L domain-like"/>
    <property type="match status" value="1"/>
</dbReference>
<evidence type="ECO:0000313" key="4">
    <source>
        <dbReference type="Proteomes" id="UP000663860"/>
    </source>
</evidence>
<dbReference type="InterPro" id="IPR032675">
    <property type="entry name" value="LRR_dom_sf"/>
</dbReference>
<dbReference type="AlphaFoldDB" id="A0A814CEB4"/>
<evidence type="ECO:0000313" key="3">
    <source>
        <dbReference type="EMBL" id="CAF3961232.1"/>
    </source>
</evidence>
<dbReference type="EMBL" id="CAJOBB010002352">
    <property type="protein sequence ID" value="CAF3961232.1"/>
    <property type="molecule type" value="Genomic_DNA"/>
</dbReference>
<organism evidence="2 4">
    <name type="scientific">Adineta steineri</name>
    <dbReference type="NCBI Taxonomy" id="433720"/>
    <lineage>
        <taxon>Eukaryota</taxon>
        <taxon>Metazoa</taxon>
        <taxon>Spiralia</taxon>
        <taxon>Gnathifera</taxon>
        <taxon>Rotifera</taxon>
        <taxon>Eurotatoria</taxon>
        <taxon>Bdelloidea</taxon>
        <taxon>Adinetida</taxon>
        <taxon>Adinetidae</taxon>
        <taxon>Adineta</taxon>
    </lineage>
</organism>